<dbReference type="AlphaFoldDB" id="A0AA39X1P7"/>
<dbReference type="EMBL" id="JAUJDW010000139">
    <property type="protein sequence ID" value="KAK0625636.1"/>
    <property type="molecule type" value="Genomic_DNA"/>
</dbReference>
<gene>
    <name evidence="3" type="ORF">DIS24_g11034</name>
</gene>
<evidence type="ECO:0000256" key="1">
    <source>
        <dbReference type="SAM" id="Coils"/>
    </source>
</evidence>
<protein>
    <submittedName>
        <fullName evidence="3">Uncharacterized protein</fullName>
    </submittedName>
</protein>
<proteinExistence type="predicted"/>
<evidence type="ECO:0000313" key="4">
    <source>
        <dbReference type="Proteomes" id="UP001175001"/>
    </source>
</evidence>
<keyword evidence="1" id="KW-0175">Coiled coil</keyword>
<feature type="region of interest" description="Disordered" evidence="2">
    <location>
        <begin position="1"/>
        <end position="34"/>
    </location>
</feature>
<comment type="caution">
    <text evidence="3">The sequence shown here is derived from an EMBL/GenBank/DDBJ whole genome shotgun (WGS) entry which is preliminary data.</text>
</comment>
<feature type="compositionally biased region" description="Acidic residues" evidence="2">
    <location>
        <begin position="264"/>
        <end position="275"/>
    </location>
</feature>
<reference evidence="3" key="1">
    <citation type="submission" date="2023-06" db="EMBL/GenBank/DDBJ databases">
        <title>Multi-omics analyses reveal the molecular pathogenesis toolkit of Lasiodiplodia hormozganensis, a cross-kingdom pathogen.</title>
        <authorList>
            <person name="Felix C."/>
            <person name="Meneses R."/>
            <person name="Goncalves M.F.M."/>
            <person name="Tilleman L."/>
            <person name="Duarte A.S."/>
            <person name="Jorrin-Novo J.V."/>
            <person name="Van De Peer Y."/>
            <person name="Deforce D."/>
            <person name="Van Nieuwerburgh F."/>
            <person name="Esteves A.C."/>
            <person name="Alves A."/>
        </authorList>
    </citation>
    <scope>NUCLEOTIDE SEQUENCE</scope>
    <source>
        <strain evidence="3">CBS 339.90</strain>
    </source>
</reference>
<evidence type="ECO:0000256" key="2">
    <source>
        <dbReference type="SAM" id="MobiDB-lite"/>
    </source>
</evidence>
<feature type="region of interest" description="Disordered" evidence="2">
    <location>
        <begin position="131"/>
        <end position="156"/>
    </location>
</feature>
<name>A0AA39X1P7_9PEZI</name>
<feature type="compositionally biased region" description="Polar residues" evidence="2">
    <location>
        <begin position="21"/>
        <end position="32"/>
    </location>
</feature>
<keyword evidence="4" id="KW-1185">Reference proteome</keyword>
<dbReference type="Proteomes" id="UP001175001">
    <property type="component" value="Unassembled WGS sequence"/>
</dbReference>
<sequence>MVASASRRYRRARAREAQLATQSAAGQHNATKSRMHALPTEISQHILRYTLTDEEIVHDPTNALPLIKQYHVLRRVCWKWNREMPWVLQEWRKQRACVVSRVEHRVGYPRIGLLGPPERERRWIQMRSEVRRKEKKNGGKGGGLNAEAQASPERLMNGAGYQERVEEKLAKFKMRRKRKHRKYMIKRAKWDAAERKEWEEECRKREEERVKWEEEHKEEIMEQQRQRMEKRYRERAKKNWKRAMNDTVQTAEEKGIEWANGEEPMSDIDELDSDSDLGQSWIEHDEEYLGPQDGYHDQEMEDTS</sequence>
<feature type="region of interest" description="Disordered" evidence="2">
    <location>
        <begin position="236"/>
        <end position="304"/>
    </location>
</feature>
<organism evidence="3 4">
    <name type="scientific">Lasiodiplodia hormozganensis</name>
    <dbReference type="NCBI Taxonomy" id="869390"/>
    <lineage>
        <taxon>Eukaryota</taxon>
        <taxon>Fungi</taxon>
        <taxon>Dikarya</taxon>
        <taxon>Ascomycota</taxon>
        <taxon>Pezizomycotina</taxon>
        <taxon>Dothideomycetes</taxon>
        <taxon>Dothideomycetes incertae sedis</taxon>
        <taxon>Botryosphaeriales</taxon>
        <taxon>Botryosphaeriaceae</taxon>
        <taxon>Lasiodiplodia</taxon>
    </lineage>
</organism>
<feature type="coiled-coil region" evidence="1">
    <location>
        <begin position="195"/>
        <end position="223"/>
    </location>
</feature>
<evidence type="ECO:0000313" key="3">
    <source>
        <dbReference type="EMBL" id="KAK0625636.1"/>
    </source>
</evidence>
<accession>A0AA39X1P7</accession>